<dbReference type="RefSeq" id="WP_123583845.1">
    <property type="nucleotide sequence ID" value="NZ_MOBI01000021.1"/>
</dbReference>
<feature type="domain" description="Thioredoxin" evidence="1">
    <location>
        <begin position="14"/>
        <end position="98"/>
    </location>
</feature>
<comment type="caution">
    <text evidence="2">The sequence shown here is derived from an EMBL/GenBank/DDBJ whole genome shotgun (WGS) entry which is preliminary data.</text>
</comment>
<proteinExistence type="predicted"/>
<evidence type="ECO:0000313" key="3">
    <source>
        <dbReference type="Proteomes" id="UP000284684"/>
    </source>
</evidence>
<sequence>MSSTPHSLAPQYLRALRNYRPVVLYFGHPHCCACEFAGPIFRETAEAYKDRADCYMLNTAECPRHPEVRGTPTLLFYRNGKLLKKLKGFEDAQALNAVFASLIGKARHKSVVRKPHHDLSWLRHTLGTLRTVPRAHRLVDRRAAVISKAR</sequence>
<name>A0A423GNA8_9PSED</name>
<protein>
    <submittedName>
        <fullName evidence="2">Thiol reductase thioredoxin</fullName>
    </submittedName>
</protein>
<dbReference type="GO" id="GO:0015035">
    <property type="term" value="F:protein-disulfide reductase activity"/>
    <property type="evidence" value="ECO:0007669"/>
    <property type="project" value="TreeGrafter"/>
</dbReference>
<dbReference type="Gene3D" id="3.40.30.10">
    <property type="entry name" value="Glutaredoxin"/>
    <property type="match status" value="1"/>
</dbReference>
<accession>A0A423GNA8</accession>
<organism evidence="2 3">
    <name type="scientific">Pseudomonas brassicacearum</name>
    <dbReference type="NCBI Taxonomy" id="930166"/>
    <lineage>
        <taxon>Bacteria</taxon>
        <taxon>Pseudomonadati</taxon>
        <taxon>Pseudomonadota</taxon>
        <taxon>Gammaproteobacteria</taxon>
        <taxon>Pseudomonadales</taxon>
        <taxon>Pseudomonadaceae</taxon>
        <taxon>Pseudomonas</taxon>
    </lineage>
</organism>
<dbReference type="InterPro" id="IPR036249">
    <property type="entry name" value="Thioredoxin-like_sf"/>
</dbReference>
<dbReference type="SUPFAM" id="SSF52833">
    <property type="entry name" value="Thioredoxin-like"/>
    <property type="match status" value="1"/>
</dbReference>
<dbReference type="GO" id="GO:0005737">
    <property type="term" value="C:cytoplasm"/>
    <property type="evidence" value="ECO:0007669"/>
    <property type="project" value="TreeGrafter"/>
</dbReference>
<dbReference type="Pfam" id="PF00085">
    <property type="entry name" value="Thioredoxin"/>
    <property type="match status" value="1"/>
</dbReference>
<evidence type="ECO:0000313" key="2">
    <source>
        <dbReference type="EMBL" id="ROM93832.1"/>
    </source>
</evidence>
<evidence type="ECO:0000259" key="1">
    <source>
        <dbReference type="Pfam" id="PF00085"/>
    </source>
</evidence>
<dbReference type="InterPro" id="IPR013766">
    <property type="entry name" value="Thioredoxin_domain"/>
</dbReference>
<reference evidence="2 3" key="1">
    <citation type="submission" date="2016-10" db="EMBL/GenBank/DDBJ databases">
        <title>Comparative genome analysis of multiple Pseudomonas spp. focuses on biocontrol and plant growth promoting traits.</title>
        <authorList>
            <person name="Tao X.-Y."/>
            <person name="Taylor C.G."/>
        </authorList>
    </citation>
    <scope>NUCLEOTIDE SEQUENCE [LARGE SCALE GENOMIC DNA]</scope>
    <source>
        <strain evidence="2 3">37D10</strain>
    </source>
</reference>
<dbReference type="PANTHER" id="PTHR45663">
    <property type="entry name" value="GEO12009P1"/>
    <property type="match status" value="1"/>
</dbReference>
<dbReference type="EMBL" id="MOBI01000021">
    <property type="protein sequence ID" value="ROM93832.1"/>
    <property type="molecule type" value="Genomic_DNA"/>
</dbReference>
<dbReference type="PANTHER" id="PTHR45663:SF11">
    <property type="entry name" value="GEO12009P1"/>
    <property type="match status" value="1"/>
</dbReference>
<gene>
    <name evidence="2" type="ORF">BK658_19400</name>
</gene>
<dbReference type="AlphaFoldDB" id="A0A423GNA8"/>
<dbReference type="CDD" id="cd02947">
    <property type="entry name" value="TRX_family"/>
    <property type="match status" value="1"/>
</dbReference>
<dbReference type="Proteomes" id="UP000284684">
    <property type="component" value="Unassembled WGS sequence"/>
</dbReference>